<accession>A0ABP5H9R2</accession>
<evidence type="ECO:0000313" key="7">
    <source>
        <dbReference type="Proteomes" id="UP001500016"/>
    </source>
</evidence>
<dbReference type="InterPro" id="IPR027417">
    <property type="entry name" value="P-loop_NTPase"/>
</dbReference>
<evidence type="ECO:0000313" key="6">
    <source>
        <dbReference type="EMBL" id="GAA2066729.1"/>
    </source>
</evidence>
<sequence length="239" mass="25280">MRSARSELVLAAPVTDQDARGSGTRSSGGRDRSSQSLKVPVAGGPGAGKTTLIGAVSEISPLRTGKKRSGAQERSKGAAARSGAPEGEAREAVGPTTVEFGRIAVRPGLSLCLFGMPATDADRSTWNELTRGALGAVVLADADRLEDCFPAVNYFERNQVPFVVAVNCFPGESPYVAYEIARALDLDARTPVMLCDARDRDSAKEVLIRLLDHAGRRQLTGHFPGTEVTSVAEEGLERD</sequence>
<dbReference type="PANTHER" id="PTHR42708">
    <property type="entry name" value="ATP/GTP-BINDING PROTEIN-RELATED"/>
    <property type="match status" value="1"/>
</dbReference>
<reference evidence="7" key="1">
    <citation type="journal article" date="2019" name="Int. J. Syst. Evol. Microbiol.">
        <title>The Global Catalogue of Microorganisms (GCM) 10K type strain sequencing project: providing services to taxonomists for standard genome sequencing and annotation.</title>
        <authorList>
            <consortium name="The Broad Institute Genomics Platform"/>
            <consortium name="The Broad Institute Genome Sequencing Center for Infectious Disease"/>
            <person name="Wu L."/>
            <person name="Ma J."/>
        </authorList>
    </citation>
    <scope>NUCLEOTIDE SEQUENCE [LARGE SCALE GENOMIC DNA]</scope>
    <source>
        <strain evidence="7">JCM 15478</strain>
    </source>
</reference>
<keyword evidence="2" id="KW-0547">Nucleotide-binding</keyword>
<protein>
    <submittedName>
        <fullName evidence="6">ATP/GTP-binding protein</fullName>
    </submittedName>
</protein>
<dbReference type="Pfam" id="PF03029">
    <property type="entry name" value="ATP_bind_1"/>
    <property type="match status" value="1"/>
</dbReference>
<dbReference type="EMBL" id="BAAAPE010000002">
    <property type="protein sequence ID" value="GAA2066729.1"/>
    <property type="molecule type" value="Genomic_DNA"/>
</dbReference>
<dbReference type="InterPro" id="IPR052705">
    <property type="entry name" value="Gliding_Motility_GTPase"/>
</dbReference>
<dbReference type="PANTHER" id="PTHR42708:SF1">
    <property type="entry name" value="GLIDING MOTILITY PROTEIN MGLA"/>
    <property type="match status" value="1"/>
</dbReference>
<keyword evidence="7" id="KW-1185">Reference proteome</keyword>
<dbReference type="InterPro" id="IPR004130">
    <property type="entry name" value="Gpn"/>
</dbReference>
<dbReference type="Proteomes" id="UP001500016">
    <property type="component" value="Unassembled WGS sequence"/>
</dbReference>
<evidence type="ECO:0000256" key="4">
    <source>
        <dbReference type="ARBA" id="ARBA00023134"/>
    </source>
</evidence>
<organism evidence="6 7">
    <name type="scientific">Streptomyces albiaxialis</name>
    <dbReference type="NCBI Taxonomy" id="329523"/>
    <lineage>
        <taxon>Bacteria</taxon>
        <taxon>Bacillati</taxon>
        <taxon>Actinomycetota</taxon>
        <taxon>Actinomycetes</taxon>
        <taxon>Kitasatosporales</taxon>
        <taxon>Streptomycetaceae</taxon>
        <taxon>Streptomyces</taxon>
    </lineage>
</organism>
<comment type="similarity">
    <text evidence="1">Belongs to the GPN-loop GTPase family.</text>
</comment>
<keyword evidence="4" id="KW-0342">GTP-binding</keyword>
<feature type="region of interest" description="Disordered" evidence="5">
    <location>
        <begin position="1"/>
        <end position="93"/>
    </location>
</feature>
<dbReference type="SUPFAM" id="SSF52540">
    <property type="entry name" value="P-loop containing nucleoside triphosphate hydrolases"/>
    <property type="match status" value="1"/>
</dbReference>
<dbReference type="Gene3D" id="3.40.50.300">
    <property type="entry name" value="P-loop containing nucleotide triphosphate hydrolases"/>
    <property type="match status" value="1"/>
</dbReference>
<evidence type="ECO:0000256" key="1">
    <source>
        <dbReference type="ARBA" id="ARBA00005290"/>
    </source>
</evidence>
<name>A0ABP5H9R2_9ACTN</name>
<dbReference type="CDD" id="cd00882">
    <property type="entry name" value="Ras_like_GTPase"/>
    <property type="match status" value="1"/>
</dbReference>
<evidence type="ECO:0000256" key="2">
    <source>
        <dbReference type="ARBA" id="ARBA00022741"/>
    </source>
</evidence>
<gene>
    <name evidence="6" type="ORF">GCM10009801_13460</name>
</gene>
<evidence type="ECO:0000256" key="3">
    <source>
        <dbReference type="ARBA" id="ARBA00022801"/>
    </source>
</evidence>
<keyword evidence="3" id="KW-0378">Hydrolase</keyword>
<comment type="caution">
    <text evidence="6">The sequence shown here is derived from an EMBL/GenBank/DDBJ whole genome shotgun (WGS) entry which is preliminary data.</text>
</comment>
<proteinExistence type="inferred from homology"/>
<evidence type="ECO:0000256" key="5">
    <source>
        <dbReference type="SAM" id="MobiDB-lite"/>
    </source>
</evidence>